<keyword evidence="2" id="KW-1185">Reference proteome</keyword>
<reference evidence="1" key="1">
    <citation type="journal article" date="2019" name="bioRxiv">
        <title>The Genome of the Zebra Mussel, Dreissena polymorpha: A Resource for Invasive Species Research.</title>
        <authorList>
            <person name="McCartney M.A."/>
            <person name="Auch B."/>
            <person name="Kono T."/>
            <person name="Mallez S."/>
            <person name="Zhang Y."/>
            <person name="Obille A."/>
            <person name="Becker A."/>
            <person name="Abrahante J.E."/>
            <person name="Garbe J."/>
            <person name="Badalamenti J.P."/>
            <person name="Herman A."/>
            <person name="Mangelson H."/>
            <person name="Liachko I."/>
            <person name="Sullivan S."/>
            <person name="Sone E.D."/>
            <person name="Koren S."/>
            <person name="Silverstein K.A.T."/>
            <person name="Beckman K.B."/>
            <person name="Gohl D.M."/>
        </authorList>
    </citation>
    <scope>NUCLEOTIDE SEQUENCE</scope>
    <source>
        <strain evidence="1">Duluth1</strain>
        <tissue evidence="1">Whole animal</tissue>
    </source>
</reference>
<accession>A0A9D4LST4</accession>
<sequence>MTFSVSCAIFPGNSRTGQISYLREADFTWIQTCSTYMSGRYPTIPAEETLFCQGFNSHCLCKEEVPLSSL</sequence>
<evidence type="ECO:0000313" key="2">
    <source>
        <dbReference type="Proteomes" id="UP000828390"/>
    </source>
</evidence>
<dbReference type="EMBL" id="JAIWYP010000002">
    <property type="protein sequence ID" value="KAH3863127.1"/>
    <property type="molecule type" value="Genomic_DNA"/>
</dbReference>
<gene>
    <name evidence="1" type="ORF">DPMN_026105</name>
</gene>
<dbReference type="AlphaFoldDB" id="A0A9D4LST4"/>
<name>A0A9D4LST4_DREPO</name>
<proteinExistence type="predicted"/>
<reference evidence="1" key="2">
    <citation type="submission" date="2020-11" db="EMBL/GenBank/DDBJ databases">
        <authorList>
            <person name="McCartney M.A."/>
            <person name="Auch B."/>
            <person name="Kono T."/>
            <person name="Mallez S."/>
            <person name="Becker A."/>
            <person name="Gohl D.M."/>
            <person name="Silverstein K.A.T."/>
            <person name="Koren S."/>
            <person name="Bechman K.B."/>
            <person name="Herman A."/>
            <person name="Abrahante J.E."/>
            <person name="Garbe J."/>
        </authorList>
    </citation>
    <scope>NUCLEOTIDE SEQUENCE</scope>
    <source>
        <strain evidence="1">Duluth1</strain>
        <tissue evidence="1">Whole animal</tissue>
    </source>
</reference>
<evidence type="ECO:0000313" key="1">
    <source>
        <dbReference type="EMBL" id="KAH3863127.1"/>
    </source>
</evidence>
<organism evidence="1 2">
    <name type="scientific">Dreissena polymorpha</name>
    <name type="common">Zebra mussel</name>
    <name type="synonym">Mytilus polymorpha</name>
    <dbReference type="NCBI Taxonomy" id="45954"/>
    <lineage>
        <taxon>Eukaryota</taxon>
        <taxon>Metazoa</taxon>
        <taxon>Spiralia</taxon>
        <taxon>Lophotrochozoa</taxon>
        <taxon>Mollusca</taxon>
        <taxon>Bivalvia</taxon>
        <taxon>Autobranchia</taxon>
        <taxon>Heteroconchia</taxon>
        <taxon>Euheterodonta</taxon>
        <taxon>Imparidentia</taxon>
        <taxon>Neoheterodontei</taxon>
        <taxon>Myida</taxon>
        <taxon>Dreissenoidea</taxon>
        <taxon>Dreissenidae</taxon>
        <taxon>Dreissena</taxon>
    </lineage>
</organism>
<dbReference type="Proteomes" id="UP000828390">
    <property type="component" value="Unassembled WGS sequence"/>
</dbReference>
<protein>
    <submittedName>
        <fullName evidence="1">Uncharacterized protein</fullName>
    </submittedName>
</protein>
<comment type="caution">
    <text evidence="1">The sequence shown here is derived from an EMBL/GenBank/DDBJ whole genome shotgun (WGS) entry which is preliminary data.</text>
</comment>